<dbReference type="Pfam" id="PF01593">
    <property type="entry name" value="Amino_oxidase"/>
    <property type="match status" value="1"/>
</dbReference>
<dbReference type="AlphaFoldDB" id="A0A1H9KM63"/>
<dbReference type="Proteomes" id="UP000198556">
    <property type="component" value="Unassembled WGS sequence"/>
</dbReference>
<evidence type="ECO:0000259" key="2">
    <source>
        <dbReference type="Pfam" id="PF01593"/>
    </source>
</evidence>
<evidence type="ECO:0000313" key="3">
    <source>
        <dbReference type="EMBL" id="SEQ99943.1"/>
    </source>
</evidence>
<name>A0A1H9KM63_9LACT</name>
<proteinExistence type="inferred from homology"/>
<gene>
    <name evidence="3" type="ORF">SAMN05421767_11435</name>
</gene>
<evidence type="ECO:0000256" key="1">
    <source>
        <dbReference type="ARBA" id="ARBA00005995"/>
    </source>
</evidence>
<dbReference type="RefSeq" id="WP_089746522.1">
    <property type="nucleotide sequence ID" value="NZ_FOGF01000014.1"/>
</dbReference>
<dbReference type="PANTHER" id="PTHR43563">
    <property type="entry name" value="AMINE OXIDASE"/>
    <property type="match status" value="1"/>
</dbReference>
<sequence length="487" mass="56341">MVDNTKNRIIVVGAGLTGMVAANELKRQIDLNNLPYQVVLLEETNKIGGHHKTLEMDGHYFDICPSFVMSKNEYFHKFIENHGLSTLVEDISVKSPDLYLYNTFYKLDYPNVFGIPLYAKDIFKLKMLRKGEKFDAYFKMIFANRNEEFVPSTYKELLYEKFGEVLVDYILMSEIRQCGIHDIRRCTSAQLQEVLDNCGKLSIPITKKRKKEGIETNQYIRFNKGVASIVNTLYDPIKDNVRFGQSVRNLSPIEEDGTIRVTLQNEAVIAAGGVILATSPENHHKLFEYSQEGSLIKSVNFVSMGAVIFKFKKEDVHKFPHSYGFVIPQKSEYFITRVMVLNRLDDDLEDSEYIYLNVQFGRQGEDRFTQLNKKVMYEFIYTEIKEIMGITGEPLETEINIWKSEIPYNCEIFHANMIGFEQHLLDNMENVLIKSIAYYGGEVVNDIQEGERLAKKMLYNLKQRDGLITGSEDLDFPPYGYICRHMD</sequence>
<dbReference type="SUPFAM" id="SSF54373">
    <property type="entry name" value="FAD-linked reductases, C-terminal domain"/>
    <property type="match status" value="1"/>
</dbReference>
<dbReference type="Gene3D" id="3.50.50.60">
    <property type="entry name" value="FAD/NAD(P)-binding domain"/>
    <property type="match status" value="1"/>
</dbReference>
<dbReference type="InterPro" id="IPR002937">
    <property type="entry name" value="Amino_oxidase"/>
</dbReference>
<dbReference type="STRING" id="137733.SAMN05421767_11435"/>
<comment type="similarity">
    <text evidence="1">Belongs to the flavin monoamine oxidase family.</text>
</comment>
<accession>A0A1H9KM63</accession>
<reference evidence="3 4" key="1">
    <citation type="submission" date="2016-10" db="EMBL/GenBank/DDBJ databases">
        <authorList>
            <person name="de Groot N.N."/>
        </authorList>
    </citation>
    <scope>NUCLEOTIDE SEQUENCE [LARGE SCALE GENOMIC DNA]</scope>
    <source>
        <strain evidence="3 4">DSM 15827</strain>
    </source>
</reference>
<dbReference type="PANTHER" id="PTHR43563:SF1">
    <property type="entry name" value="AMINE OXIDASE [FLAVIN-CONTAINING] B"/>
    <property type="match status" value="1"/>
</dbReference>
<dbReference type="GO" id="GO:0016491">
    <property type="term" value="F:oxidoreductase activity"/>
    <property type="evidence" value="ECO:0007669"/>
    <property type="project" value="InterPro"/>
</dbReference>
<feature type="domain" description="Amine oxidase" evidence="2">
    <location>
        <begin position="16"/>
        <end position="408"/>
    </location>
</feature>
<dbReference type="Gene3D" id="3.90.660.20">
    <property type="entry name" value="Protoporphyrinogen oxidase, mitochondrial, domain 2"/>
    <property type="match status" value="1"/>
</dbReference>
<protein>
    <submittedName>
        <fullName evidence="3">Protoporphyrinogen oxidase</fullName>
    </submittedName>
</protein>
<dbReference type="EMBL" id="FOGF01000014">
    <property type="protein sequence ID" value="SEQ99943.1"/>
    <property type="molecule type" value="Genomic_DNA"/>
</dbReference>
<dbReference type="InterPro" id="IPR050703">
    <property type="entry name" value="Flavin_MAO"/>
</dbReference>
<dbReference type="Gene3D" id="1.10.3110.10">
    <property type="entry name" value="protoporphyrinogen ix oxidase, domain 3"/>
    <property type="match status" value="1"/>
</dbReference>
<keyword evidence="4" id="KW-1185">Reference proteome</keyword>
<dbReference type="SUPFAM" id="SSF51905">
    <property type="entry name" value="FAD/NAD(P)-binding domain"/>
    <property type="match status" value="1"/>
</dbReference>
<evidence type="ECO:0000313" key="4">
    <source>
        <dbReference type="Proteomes" id="UP000198556"/>
    </source>
</evidence>
<organism evidence="3 4">
    <name type="scientific">Granulicatella balaenopterae</name>
    <dbReference type="NCBI Taxonomy" id="137733"/>
    <lineage>
        <taxon>Bacteria</taxon>
        <taxon>Bacillati</taxon>
        <taxon>Bacillota</taxon>
        <taxon>Bacilli</taxon>
        <taxon>Lactobacillales</taxon>
        <taxon>Carnobacteriaceae</taxon>
        <taxon>Granulicatella</taxon>
    </lineage>
</organism>
<dbReference type="OrthoDB" id="9805195at2"/>
<dbReference type="InterPro" id="IPR036188">
    <property type="entry name" value="FAD/NAD-bd_sf"/>
</dbReference>